<dbReference type="STRING" id="1774968.AUC68_02195"/>
<keyword evidence="5 7" id="KW-0472">Membrane</keyword>
<dbReference type="OrthoDB" id="9804300at2"/>
<dbReference type="GO" id="GO:0043190">
    <property type="term" value="C:ATP-binding cassette (ABC) transporter complex"/>
    <property type="evidence" value="ECO:0007669"/>
    <property type="project" value="InterPro"/>
</dbReference>
<keyword evidence="4 7" id="KW-1133">Transmembrane helix</keyword>
<feature type="transmembrane region" description="Helical" evidence="7">
    <location>
        <begin position="125"/>
        <end position="152"/>
    </location>
</feature>
<organism evidence="8 9">
    <name type="scientific">Methyloceanibacter methanicus</name>
    <dbReference type="NCBI Taxonomy" id="1774968"/>
    <lineage>
        <taxon>Bacteria</taxon>
        <taxon>Pseudomonadati</taxon>
        <taxon>Pseudomonadota</taxon>
        <taxon>Alphaproteobacteria</taxon>
        <taxon>Hyphomicrobiales</taxon>
        <taxon>Hyphomicrobiaceae</taxon>
        <taxon>Methyloceanibacter</taxon>
    </lineage>
</organism>
<protein>
    <submittedName>
        <fullName evidence="8">Iron ABC transporter permease</fullName>
    </submittedName>
</protein>
<evidence type="ECO:0000256" key="2">
    <source>
        <dbReference type="ARBA" id="ARBA00008034"/>
    </source>
</evidence>
<comment type="subcellular location">
    <subcellularLocation>
        <location evidence="6">Cell membrane</location>
        <topology evidence="6">Multi-pass membrane protein</topology>
    </subcellularLocation>
    <subcellularLocation>
        <location evidence="1">Membrane</location>
        <topology evidence="1">Multi-pass membrane protein</topology>
    </subcellularLocation>
</comment>
<dbReference type="InterPro" id="IPR037294">
    <property type="entry name" value="ABC_BtuC-like"/>
</dbReference>
<dbReference type="GO" id="GO:0071281">
    <property type="term" value="P:cellular response to iron ion"/>
    <property type="evidence" value="ECO:0007669"/>
    <property type="project" value="UniProtKB-ARBA"/>
</dbReference>
<dbReference type="FunFam" id="1.10.3470.10:FF:000003">
    <property type="entry name" value="Iron ABC transporter permease SitD"/>
    <property type="match status" value="1"/>
</dbReference>
<gene>
    <name evidence="8" type="ORF">AUC68_02195</name>
</gene>
<feature type="transmembrane region" description="Helical" evidence="7">
    <location>
        <begin position="248"/>
        <end position="268"/>
    </location>
</feature>
<evidence type="ECO:0000256" key="4">
    <source>
        <dbReference type="ARBA" id="ARBA00022989"/>
    </source>
</evidence>
<evidence type="ECO:0000256" key="7">
    <source>
        <dbReference type="SAM" id="Phobius"/>
    </source>
</evidence>
<dbReference type="EMBL" id="LPWG01000010">
    <property type="protein sequence ID" value="ODS00231.1"/>
    <property type="molecule type" value="Genomic_DNA"/>
</dbReference>
<dbReference type="PANTHER" id="PTHR30477:SF24">
    <property type="entry name" value="IRON TRANSPORT SYSTEM MEMBRANE PROTEIN HI_0359-RELATED"/>
    <property type="match status" value="1"/>
</dbReference>
<evidence type="ECO:0000256" key="1">
    <source>
        <dbReference type="ARBA" id="ARBA00004141"/>
    </source>
</evidence>
<reference evidence="8 9" key="1">
    <citation type="journal article" date="2016" name="Environ. Microbiol.">
        <title>New Methyloceanibacter diversity from North Sea sediments includes methanotroph containing solely the soluble methane monooxygenase.</title>
        <authorList>
            <person name="Vekeman B."/>
            <person name="Kerckhof F.M."/>
            <person name="Cremers G."/>
            <person name="de Vos P."/>
            <person name="Vandamme P."/>
            <person name="Boon N."/>
            <person name="Op den Camp H.J."/>
            <person name="Heylen K."/>
        </authorList>
    </citation>
    <scope>NUCLEOTIDE SEQUENCE [LARGE SCALE GENOMIC DNA]</scope>
    <source>
        <strain evidence="8 9">R-67174</strain>
    </source>
</reference>
<feature type="transmembrane region" description="Helical" evidence="7">
    <location>
        <begin position="96"/>
        <end position="113"/>
    </location>
</feature>
<name>A0A1E3W367_9HYPH</name>
<feature type="transmembrane region" description="Helical" evidence="7">
    <location>
        <begin position="173"/>
        <end position="191"/>
    </location>
</feature>
<dbReference type="SUPFAM" id="SSF81345">
    <property type="entry name" value="ABC transporter involved in vitamin B12 uptake, BtuC"/>
    <property type="match status" value="1"/>
</dbReference>
<evidence type="ECO:0000256" key="6">
    <source>
        <dbReference type="RuleBase" id="RU003943"/>
    </source>
</evidence>
<evidence type="ECO:0000313" key="9">
    <source>
        <dbReference type="Proteomes" id="UP000094501"/>
    </source>
</evidence>
<dbReference type="RefSeq" id="WP_069437047.1">
    <property type="nucleotide sequence ID" value="NZ_LPWG01000010.1"/>
</dbReference>
<feature type="transmembrane region" description="Helical" evidence="7">
    <location>
        <begin position="223"/>
        <end position="242"/>
    </location>
</feature>
<sequence>MDPLAFFTEPFAYDFMQRALGMSLLVAAVCAVLSCYLVLKGWSLMGDAISHAVLPGIVIAFVLGIPLAVGAFVAGLACALATGYLKYNSRVKEDTVMGIVFSGMFGFGLVLFTKVETDQHLNHILFGNVLGVTAADLVETAIIAGGTLLVVLAKRRDLLLYCFDPNHARAIGLPVNVLHYGLLVLLSLTIVSSIQAVGIILVIAMLIAPGATAYVLTDRFERMLVIAIAVACGSAALGTLISFHIDGATGACIVLVQAFVFFMVFLFSPKRGLWPIGKLLGRSAGDQVPKEAPRADARGLDAP</sequence>
<accession>A0A1E3W367</accession>
<feature type="transmembrane region" description="Helical" evidence="7">
    <location>
        <begin position="59"/>
        <end position="84"/>
    </location>
</feature>
<dbReference type="InterPro" id="IPR001626">
    <property type="entry name" value="ABC_TroCD"/>
</dbReference>
<proteinExistence type="inferred from homology"/>
<comment type="caution">
    <text evidence="8">The sequence shown here is derived from an EMBL/GenBank/DDBJ whole genome shotgun (WGS) entry which is preliminary data.</text>
</comment>
<feature type="transmembrane region" description="Helical" evidence="7">
    <location>
        <begin position="20"/>
        <end position="39"/>
    </location>
</feature>
<evidence type="ECO:0000256" key="3">
    <source>
        <dbReference type="ARBA" id="ARBA00022692"/>
    </source>
</evidence>
<evidence type="ECO:0000313" key="8">
    <source>
        <dbReference type="EMBL" id="ODS00231.1"/>
    </source>
</evidence>
<dbReference type="Gene3D" id="1.10.3470.10">
    <property type="entry name" value="ABC transporter involved in vitamin B12 uptake, BtuC"/>
    <property type="match status" value="1"/>
</dbReference>
<dbReference type="Pfam" id="PF00950">
    <property type="entry name" value="ABC-3"/>
    <property type="match status" value="1"/>
</dbReference>
<dbReference type="Proteomes" id="UP000094501">
    <property type="component" value="Unassembled WGS sequence"/>
</dbReference>
<keyword evidence="6" id="KW-0813">Transport</keyword>
<feature type="transmembrane region" description="Helical" evidence="7">
    <location>
        <begin position="197"/>
        <end position="216"/>
    </location>
</feature>
<evidence type="ECO:0000256" key="5">
    <source>
        <dbReference type="ARBA" id="ARBA00023136"/>
    </source>
</evidence>
<dbReference type="GO" id="GO:0055085">
    <property type="term" value="P:transmembrane transport"/>
    <property type="evidence" value="ECO:0007669"/>
    <property type="project" value="InterPro"/>
</dbReference>
<keyword evidence="9" id="KW-1185">Reference proteome</keyword>
<dbReference type="GO" id="GO:0010043">
    <property type="term" value="P:response to zinc ion"/>
    <property type="evidence" value="ECO:0007669"/>
    <property type="project" value="TreeGrafter"/>
</dbReference>
<dbReference type="PANTHER" id="PTHR30477">
    <property type="entry name" value="ABC-TRANSPORTER METAL-BINDING PROTEIN"/>
    <property type="match status" value="1"/>
</dbReference>
<keyword evidence="3 6" id="KW-0812">Transmembrane</keyword>
<dbReference type="CDD" id="cd06550">
    <property type="entry name" value="TM_ABC_iron-siderophores_like"/>
    <property type="match status" value="1"/>
</dbReference>
<comment type="similarity">
    <text evidence="2 6">Belongs to the ABC-3 integral membrane protein family.</text>
</comment>
<dbReference type="AlphaFoldDB" id="A0A1E3W367"/>